<feature type="region of interest" description="Disordered" evidence="9">
    <location>
        <begin position="1414"/>
        <end position="1438"/>
    </location>
</feature>
<keyword evidence="4" id="KW-0808">Transferase</keyword>
<dbReference type="InterPro" id="IPR000700">
    <property type="entry name" value="PAS-assoc_C"/>
</dbReference>
<dbReference type="Pfam" id="PF13426">
    <property type="entry name" value="PAS_9"/>
    <property type="match status" value="1"/>
</dbReference>
<keyword evidence="8" id="KW-0175">Coiled coil</keyword>
<dbReference type="InterPro" id="IPR036097">
    <property type="entry name" value="HisK_dim/P_sf"/>
</dbReference>
<dbReference type="Pfam" id="PF08448">
    <property type="entry name" value="PAS_4"/>
    <property type="match status" value="1"/>
</dbReference>
<evidence type="ECO:0000256" key="8">
    <source>
        <dbReference type="SAM" id="Coils"/>
    </source>
</evidence>
<dbReference type="InterPro" id="IPR035965">
    <property type="entry name" value="PAS-like_dom_sf"/>
</dbReference>
<name>A0ABW6IB57_9CYAN</name>
<dbReference type="InterPro" id="IPR036890">
    <property type="entry name" value="HATPase_C_sf"/>
</dbReference>
<dbReference type="PANTHER" id="PTHR43047:SF72">
    <property type="entry name" value="OSMOSENSING HISTIDINE PROTEIN KINASE SLN1"/>
    <property type="match status" value="1"/>
</dbReference>
<dbReference type="SUPFAM" id="SSF55874">
    <property type="entry name" value="ATPase domain of HSP90 chaperone/DNA topoisomerase II/histidine kinase"/>
    <property type="match status" value="1"/>
</dbReference>
<dbReference type="InterPro" id="IPR005467">
    <property type="entry name" value="His_kinase_dom"/>
</dbReference>
<dbReference type="Gene3D" id="3.30.450.40">
    <property type="match status" value="1"/>
</dbReference>
<evidence type="ECO:0000256" key="9">
    <source>
        <dbReference type="SAM" id="MobiDB-lite"/>
    </source>
</evidence>
<dbReference type="EMBL" id="JBHZOL010000021">
    <property type="protein sequence ID" value="MFE4105379.1"/>
    <property type="molecule type" value="Genomic_DNA"/>
</dbReference>
<reference evidence="14 15" key="1">
    <citation type="submission" date="2024-10" db="EMBL/GenBank/DDBJ databases">
        <authorList>
            <person name="Ratan Roy A."/>
            <person name="Morales Sandoval P.H."/>
            <person name="De Los Santos Villalobos S."/>
            <person name="Chakraborty S."/>
            <person name="Mukherjee J."/>
        </authorList>
    </citation>
    <scope>NUCLEOTIDE SEQUENCE [LARGE SCALE GENOMIC DNA]</scope>
    <source>
        <strain evidence="14 15">S1</strain>
    </source>
</reference>
<evidence type="ECO:0000256" key="4">
    <source>
        <dbReference type="ARBA" id="ARBA00022679"/>
    </source>
</evidence>
<feature type="domain" description="PAC" evidence="13">
    <location>
        <begin position="1004"/>
        <end position="1052"/>
    </location>
</feature>
<dbReference type="Gene3D" id="3.40.50.2300">
    <property type="match status" value="1"/>
</dbReference>
<dbReference type="InterPro" id="IPR013655">
    <property type="entry name" value="PAS_fold_3"/>
</dbReference>
<dbReference type="Pfam" id="PF00512">
    <property type="entry name" value="HisKA"/>
    <property type="match status" value="1"/>
</dbReference>
<sequence length="1586" mass="177537">MTVEQTGKCDRLQATLAKMAIALAAVSDAVVWVDQNNQIEWCNPAFARLVRRSPADIEAADFDRLLTLVQAGQPVVAAASPPRRVLQGDYETTEYRLDCDTLHRAVRIAGTAIAVGEGATVVLTIHEICPTATAPDPTVPDTASLLQATLEATADGIFVASPQTGLLTYNQKFVHMWGLPADLMAVEADCTARFDFMAEQTVDPEGFKARVRDLYNQSSTAEVFDLVELQDGRVFERYSHPQQIDAQTVVRVWSYRDVTTRRQQAYFLEQQAAAIQASVDGIAILDAQQNYAYLNNAHVQIYGYDSALELIGHHWQMLYDAESLRRFEQEILPAFAHNGYWRGEAVGLKKNGSRFDQEVSLTRLENGGLICVVRDISDRKRQEKALQLIVEGTAAKTGDDFFQACARYLAEVLQVKHTLIAEKLTSAMEQCYILSVWNDFGFHAGEVYDLRGTPCEQVLQGDLCYFAEDTKGAFPADGPLQASAIESYLGIPMRGAAGQVLGHIAVMDDQPMQPNPQRELILRIFAARAGAELERQRTEEHLRQQQDILRLVMDAVPNRIFVKDWEGCYLIANQAAAAFYGVPVEQIIGQRDADLHPHPEIAARFVVENRQVIASGEDLFVPEEKIALGTGTGREEWLQWQKRRIQLPGREDYCVLGVGVSITERKRVEAALQESEAKFRQIADNIREVFFLLTPDGSEILYISPAFETIWGRSCEAARAQTAENDLWMSWIYAEDRDRVQAHIRDQLQLGQSYQVDYRIVRPDQSIRWVRESASPIRDRQGEIYRYAGLAEDITEQKQAEEALRRSELKFRNIFENSYVGIFRSRLTDGLILEANQRCAEIVGYQSPNDLVGKRFTRDFYVDAADREPLVEQLIKHGKISNYETRFRHSDGSIHWGLYSMRLNLEENCVEVVLADISDRKQTEEDLRLSELKYRNIFENSQVGICRTRPDDGLILAANQRFAEIMGYDSPTELIDRKRVREFYADPSERQQVVAELQQHGELRDREVKLRRRQGTCLWGLLSVRPNPEEDCLEGVITDISDRKRAEAELQQAKEAAEAANRAKSTFLANMSHELRTPMNAILGFAQLMERDDSLSGRQRESLAIINRSGEHLLDLINDVLEMSKIEAGRTTLNTDAFDLHQLLQTLQEMFQFRAEAKQLQLRVGLAADVPQYIKTDEGKLRQVLINLLGNAIKFTEQGRIEVSVSLEALKRSSEENVEKSREGDKESQISNLAAPTPPADATCQLGFAVMDTGPGIAPADLDKIFQPFVQTPRGVQAGGGTGLGLAISRQFVHLLGGDIKIETALGQGSTFRFSIQAAIAATDASASPFRRVLRLLPQQPAYRILVVDDQPENRAPLTQLLCAAGFEVREAIDGETAIAVWQSWQPHLIWMDMRMPVVDGYEATRRIREMEQAALEGDGERRGEGEGRGDGGDGGGFASSLSCDSATKIIAITASAFEEQQAQIFEAGCDDFVRKPFREALIFDKLAEYLGVQYLYAEASRRAVASPQAIAQRYALSQEQIQQQMPAAWIAALHQAAIEVDGDLIHQLIQQIPPEQLALITGLQALAQNYGFDEIAELTQAQSAP</sequence>
<evidence type="ECO:0000256" key="3">
    <source>
        <dbReference type="ARBA" id="ARBA00022553"/>
    </source>
</evidence>
<dbReference type="CDD" id="cd00130">
    <property type="entry name" value="PAS"/>
    <property type="match status" value="4"/>
</dbReference>
<dbReference type="InterPro" id="IPR001610">
    <property type="entry name" value="PAC"/>
</dbReference>
<dbReference type="PROSITE" id="PS50110">
    <property type="entry name" value="RESPONSE_REGULATORY"/>
    <property type="match status" value="1"/>
</dbReference>
<dbReference type="SMART" id="SM00448">
    <property type="entry name" value="REC"/>
    <property type="match status" value="1"/>
</dbReference>
<dbReference type="InterPro" id="IPR003594">
    <property type="entry name" value="HATPase_dom"/>
</dbReference>
<evidence type="ECO:0000259" key="11">
    <source>
        <dbReference type="PROSITE" id="PS50110"/>
    </source>
</evidence>
<dbReference type="InterPro" id="IPR000014">
    <property type="entry name" value="PAS"/>
</dbReference>
<evidence type="ECO:0000256" key="2">
    <source>
        <dbReference type="ARBA" id="ARBA00012438"/>
    </source>
</evidence>
<organism evidence="14 15">
    <name type="scientific">Almyronema epifaneia S1</name>
    <dbReference type="NCBI Taxonomy" id="2991925"/>
    <lineage>
        <taxon>Bacteria</taxon>
        <taxon>Bacillati</taxon>
        <taxon>Cyanobacteriota</taxon>
        <taxon>Cyanophyceae</taxon>
        <taxon>Nodosilineales</taxon>
        <taxon>Nodosilineaceae</taxon>
        <taxon>Almyronema</taxon>
        <taxon>Almyronema epifaneia</taxon>
    </lineage>
</organism>
<dbReference type="PRINTS" id="PR00344">
    <property type="entry name" value="BCTRLSENSOR"/>
</dbReference>
<evidence type="ECO:0000256" key="1">
    <source>
        <dbReference type="ARBA" id="ARBA00000085"/>
    </source>
</evidence>
<dbReference type="Gene3D" id="1.10.287.130">
    <property type="match status" value="1"/>
</dbReference>
<evidence type="ECO:0000256" key="6">
    <source>
        <dbReference type="ARBA" id="ARBA00023012"/>
    </source>
</evidence>
<dbReference type="PANTHER" id="PTHR43047">
    <property type="entry name" value="TWO-COMPONENT HISTIDINE PROTEIN KINASE"/>
    <property type="match status" value="1"/>
</dbReference>
<dbReference type="InterPro" id="IPR003661">
    <property type="entry name" value="HisK_dim/P_dom"/>
</dbReference>
<feature type="domain" description="PAS" evidence="12">
    <location>
        <begin position="545"/>
        <end position="616"/>
    </location>
</feature>
<dbReference type="InterPro" id="IPR013656">
    <property type="entry name" value="PAS_4"/>
</dbReference>
<evidence type="ECO:0000259" key="13">
    <source>
        <dbReference type="PROSITE" id="PS50113"/>
    </source>
</evidence>
<feature type="domain" description="PAC" evidence="13">
    <location>
        <begin position="754"/>
        <end position="806"/>
    </location>
</feature>
<dbReference type="Gene3D" id="3.30.450.20">
    <property type="entry name" value="PAS domain"/>
    <property type="match status" value="7"/>
</dbReference>
<evidence type="ECO:0000313" key="14">
    <source>
        <dbReference type="EMBL" id="MFE4105379.1"/>
    </source>
</evidence>
<evidence type="ECO:0000256" key="7">
    <source>
        <dbReference type="PROSITE-ProRule" id="PRU00169"/>
    </source>
</evidence>
<dbReference type="SUPFAM" id="SSF52172">
    <property type="entry name" value="CheY-like"/>
    <property type="match status" value="1"/>
</dbReference>
<evidence type="ECO:0000313" key="15">
    <source>
        <dbReference type="Proteomes" id="UP001600165"/>
    </source>
</evidence>
<dbReference type="InterPro" id="IPR003018">
    <property type="entry name" value="GAF"/>
</dbReference>
<dbReference type="SUPFAM" id="SSF55781">
    <property type="entry name" value="GAF domain-like"/>
    <property type="match status" value="1"/>
</dbReference>
<dbReference type="Proteomes" id="UP001600165">
    <property type="component" value="Unassembled WGS sequence"/>
</dbReference>
<dbReference type="Pfam" id="PF13188">
    <property type="entry name" value="PAS_8"/>
    <property type="match status" value="4"/>
</dbReference>
<dbReference type="CDD" id="cd17546">
    <property type="entry name" value="REC_hyHK_CKI1_RcsC-like"/>
    <property type="match status" value="1"/>
</dbReference>
<feature type="compositionally biased region" description="Basic and acidic residues" evidence="9">
    <location>
        <begin position="1419"/>
        <end position="1432"/>
    </location>
</feature>
<dbReference type="Pfam" id="PF08447">
    <property type="entry name" value="PAS_3"/>
    <property type="match status" value="1"/>
</dbReference>
<dbReference type="PROSITE" id="PS50113">
    <property type="entry name" value="PAC"/>
    <property type="match status" value="2"/>
</dbReference>
<gene>
    <name evidence="14" type="ORF">ACFVKH_03750</name>
</gene>
<dbReference type="SMART" id="SM00086">
    <property type="entry name" value="PAC"/>
    <property type="match status" value="4"/>
</dbReference>
<keyword evidence="6" id="KW-0902">Two-component regulatory system</keyword>
<evidence type="ECO:0000259" key="10">
    <source>
        <dbReference type="PROSITE" id="PS50109"/>
    </source>
</evidence>
<dbReference type="SMART" id="SM00387">
    <property type="entry name" value="HATPase_c"/>
    <property type="match status" value="1"/>
</dbReference>
<dbReference type="InterPro" id="IPR001789">
    <property type="entry name" value="Sig_transdc_resp-reg_receiver"/>
</dbReference>
<proteinExistence type="predicted"/>
<dbReference type="PROSITE" id="PS50112">
    <property type="entry name" value="PAS"/>
    <property type="match status" value="2"/>
</dbReference>
<feature type="coiled-coil region" evidence="8">
    <location>
        <begin position="1043"/>
        <end position="1070"/>
    </location>
</feature>
<dbReference type="EC" id="2.7.13.3" evidence="2"/>
<dbReference type="NCBIfam" id="TIGR00229">
    <property type="entry name" value="sensory_box"/>
    <property type="match status" value="5"/>
</dbReference>
<dbReference type="SMART" id="SM00091">
    <property type="entry name" value="PAS"/>
    <property type="match status" value="7"/>
</dbReference>
<dbReference type="InterPro" id="IPR029016">
    <property type="entry name" value="GAF-like_dom_sf"/>
</dbReference>
<feature type="domain" description="PAS" evidence="12">
    <location>
        <begin position="675"/>
        <end position="751"/>
    </location>
</feature>
<protein>
    <recommendedName>
        <fullName evidence="2">histidine kinase</fullName>
        <ecNumber evidence="2">2.7.13.3</ecNumber>
    </recommendedName>
</protein>
<dbReference type="SUPFAM" id="SSF47384">
    <property type="entry name" value="Homodimeric domain of signal transducing histidine kinase"/>
    <property type="match status" value="1"/>
</dbReference>
<dbReference type="Pfam" id="PF00072">
    <property type="entry name" value="Response_reg"/>
    <property type="match status" value="1"/>
</dbReference>
<feature type="modified residue" description="4-aspartylphosphate" evidence="7">
    <location>
        <position position="1393"/>
    </location>
</feature>
<keyword evidence="3 7" id="KW-0597">Phosphoprotein</keyword>
<feature type="region of interest" description="Disordered" evidence="9">
    <location>
        <begin position="1212"/>
        <end position="1236"/>
    </location>
</feature>
<keyword evidence="5" id="KW-0418">Kinase</keyword>
<evidence type="ECO:0000259" key="12">
    <source>
        <dbReference type="PROSITE" id="PS50112"/>
    </source>
</evidence>
<feature type="domain" description="Response regulatory" evidence="11">
    <location>
        <begin position="1344"/>
        <end position="1491"/>
    </location>
</feature>
<dbReference type="PROSITE" id="PS50109">
    <property type="entry name" value="HIS_KIN"/>
    <property type="match status" value="1"/>
</dbReference>
<dbReference type="SMART" id="SM00388">
    <property type="entry name" value="HisKA"/>
    <property type="match status" value="1"/>
</dbReference>
<dbReference type="SUPFAM" id="SSF55785">
    <property type="entry name" value="PYP-like sensor domain (PAS domain)"/>
    <property type="match status" value="7"/>
</dbReference>
<evidence type="ECO:0000256" key="5">
    <source>
        <dbReference type="ARBA" id="ARBA00022777"/>
    </source>
</evidence>
<accession>A0ABW6IB57</accession>
<keyword evidence="15" id="KW-1185">Reference proteome</keyword>
<dbReference type="Gene3D" id="3.30.565.10">
    <property type="entry name" value="Histidine kinase-like ATPase, C-terminal domain"/>
    <property type="match status" value="1"/>
</dbReference>
<dbReference type="Pfam" id="PF02518">
    <property type="entry name" value="HATPase_c"/>
    <property type="match status" value="1"/>
</dbReference>
<feature type="domain" description="Histidine kinase" evidence="10">
    <location>
        <begin position="1070"/>
        <end position="1320"/>
    </location>
</feature>
<dbReference type="RefSeq" id="WP_377961803.1">
    <property type="nucleotide sequence ID" value="NZ_JBHZOL010000021.1"/>
</dbReference>
<dbReference type="InterPro" id="IPR011006">
    <property type="entry name" value="CheY-like_superfamily"/>
</dbReference>
<dbReference type="SMART" id="SM00065">
    <property type="entry name" value="GAF"/>
    <property type="match status" value="1"/>
</dbReference>
<comment type="caution">
    <text evidence="14">The sequence shown here is derived from an EMBL/GenBank/DDBJ whole genome shotgun (WGS) entry which is preliminary data.</text>
</comment>
<dbReference type="CDD" id="cd00082">
    <property type="entry name" value="HisKA"/>
    <property type="match status" value="1"/>
</dbReference>
<comment type="catalytic activity">
    <reaction evidence="1">
        <text>ATP + protein L-histidine = ADP + protein N-phospho-L-histidine.</text>
        <dbReference type="EC" id="2.7.13.3"/>
    </reaction>
</comment>
<feature type="compositionally biased region" description="Basic and acidic residues" evidence="9">
    <location>
        <begin position="1212"/>
        <end position="1228"/>
    </location>
</feature>
<dbReference type="InterPro" id="IPR004358">
    <property type="entry name" value="Sig_transdc_His_kin-like_C"/>
</dbReference>